<comment type="similarity">
    <text evidence="3">Belongs to the CNOT11 family.</text>
</comment>
<evidence type="ECO:0000256" key="4">
    <source>
        <dbReference type="ARBA" id="ARBA00014872"/>
    </source>
</evidence>
<reference evidence="10" key="2">
    <citation type="journal article" date="2023" name="Commun. Biol.">
        <title>Intrasexual cuticular hydrocarbon dimorphism in a wasp sheds light on hydrocarbon biosynthesis genes in Hymenoptera.</title>
        <authorList>
            <person name="Moris V.C."/>
            <person name="Podsiadlowski L."/>
            <person name="Martin S."/>
            <person name="Oeyen J.P."/>
            <person name="Donath A."/>
            <person name="Petersen M."/>
            <person name="Wilbrandt J."/>
            <person name="Misof B."/>
            <person name="Liedtke D."/>
            <person name="Thamm M."/>
            <person name="Scheiner R."/>
            <person name="Schmitt T."/>
            <person name="Niehuis O."/>
        </authorList>
    </citation>
    <scope>NUCLEOTIDE SEQUENCE</scope>
    <source>
        <strain evidence="10">GBR_01_08_01A</strain>
    </source>
</reference>
<dbReference type="Proteomes" id="UP001258017">
    <property type="component" value="Unassembled WGS sequence"/>
</dbReference>
<sequence length="455" mass="51613">MTLAPKDLTKLLDILDEENMDTTLENLCNQLHQVFSKEDRFKVGMTLLLLLQHIDLLPKHGQRIIALTMLFDLYRGEPLASTPFATVFVQVLKPQEDTNNGVTIPNFSGHIPVLSECEKNLLVNLLGYNQKEVMKKTPRQLIVDDLYFASTTPIDLTNLQLQLAEYHSELPSISKCGNPIILPDMDHTKVTGSDKKMLRNVTENLIVGDPPLYAQSYSPEFLRLAPPLYHSINELTWFNVTDPSEFTVEYDSSMCISNCAGAEARRLMGKAFKSVLTLQQQQHLVNELDRDPKLVYHIGLTPGKLPDLVENNPLIAIEVLLKLMQSSQITEYFSVLVNMEMSLHSMEVVNRLTTTVDLPTEFVHLYISNCISTCETIKDRYMQNRLVRLVCVFLQSLIRNKIINVQELFIEVQAFCIEFSRIREAAALFRLLKQLESGDIGGLNAPPTKSKIDMC</sequence>
<evidence type="ECO:0000256" key="8">
    <source>
        <dbReference type="ARBA" id="ARBA00023163"/>
    </source>
</evidence>
<evidence type="ECO:0000256" key="7">
    <source>
        <dbReference type="ARBA" id="ARBA00023158"/>
    </source>
</evidence>
<dbReference type="PANTHER" id="PTHR15975">
    <property type="entry name" value="CCR4-NOT TRANSCRIPTION COMPLEX SUBUNIT 11"/>
    <property type="match status" value="1"/>
</dbReference>
<evidence type="ECO:0000256" key="5">
    <source>
        <dbReference type="ARBA" id="ARBA00022490"/>
    </source>
</evidence>
<comment type="caution">
    <text evidence="10">The sequence shown here is derived from an EMBL/GenBank/DDBJ whole genome shotgun (WGS) entry which is preliminary data.</text>
</comment>
<evidence type="ECO:0000313" key="10">
    <source>
        <dbReference type="EMBL" id="KAK2587164.1"/>
    </source>
</evidence>
<evidence type="ECO:0000256" key="3">
    <source>
        <dbReference type="ARBA" id="ARBA00008030"/>
    </source>
</evidence>
<name>A0AAD9VUE4_9HYME</name>
<comment type="subcellular location">
    <subcellularLocation>
        <location evidence="2">Cytoplasm</location>
    </subcellularLocation>
    <subcellularLocation>
        <location evidence="1">Nucleus</location>
    </subcellularLocation>
</comment>
<organism evidence="10 11">
    <name type="scientific">Odynerus spinipes</name>
    <dbReference type="NCBI Taxonomy" id="1348599"/>
    <lineage>
        <taxon>Eukaryota</taxon>
        <taxon>Metazoa</taxon>
        <taxon>Ecdysozoa</taxon>
        <taxon>Arthropoda</taxon>
        <taxon>Hexapoda</taxon>
        <taxon>Insecta</taxon>
        <taxon>Pterygota</taxon>
        <taxon>Neoptera</taxon>
        <taxon>Endopterygota</taxon>
        <taxon>Hymenoptera</taxon>
        <taxon>Apocrita</taxon>
        <taxon>Aculeata</taxon>
        <taxon>Vespoidea</taxon>
        <taxon>Vespidae</taxon>
        <taxon>Eumeninae</taxon>
        <taxon>Odynerus</taxon>
    </lineage>
</organism>
<keyword evidence="7" id="KW-0943">RNA-mediated gene silencing</keyword>
<dbReference type="GO" id="GO:0030014">
    <property type="term" value="C:CCR4-NOT complex"/>
    <property type="evidence" value="ECO:0007669"/>
    <property type="project" value="InterPro"/>
</dbReference>
<accession>A0AAD9VUE4</accession>
<keyword evidence="9" id="KW-0539">Nucleus</keyword>
<dbReference type="InterPro" id="IPR019312">
    <property type="entry name" value="CNOT11"/>
</dbReference>
<dbReference type="GO" id="GO:0005737">
    <property type="term" value="C:cytoplasm"/>
    <property type="evidence" value="ECO:0007669"/>
    <property type="project" value="UniProtKB-SubCell"/>
</dbReference>
<proteinExistence type="inferred from homology"/>
<dbReference type="Pfam" id="PF10155">
    <property type="entry name" value="CNOT11"/>
    <property type="match status" value="1"/>
</dbReference>
<keyword evidence="5" id="KW-0963">Cytoplasm</keyword>
<reference evidence="10" key="1">
    <citation type="submission" date="2021-08" db="EMBL/GenBank/DDBJ databases">
        <authorList>
            <person name="Misof B."/>
            <person name="Oliver O."/>
            <person name="Podsiadlowski L."/>
            <person name="Donath A."/>
            <person name="Peters R."/>
            <person name="Mayer C."/>
            <person name="Rust J."/>
            <person name="Gunkel S."/>
            <person name="Lesny P."/>
            <person name="Martin S."/>
            <person name="Oeyen J.P."/>
            <person name="Petersen M."/>
            <person name="Panagiotis P."/>
            <person name="Wilbrandt J."/>
            <person name="Tanja T."/>
        </authorList>
    </citation>
    <scope>NUCLEOTIDE SEQUENCE</scope>
    <source>
        <strain evidence="10">GBR_01_08_01A</strain>
        <tissue evidence="10">Thorax + abdomen</tissue>
    </source>
</reference>
<evidence type="ECO:0000256" key="2">
    <source>
        <dbReference type="ARBA" id="ARBA00004496"/>
    </source>
</evidence>
<keyword evidence="6" id="KW-0805">Transcription regulation</keyword>
<keyword evidence="11" id="KW-1185">Reference proteome</keyword>
<protein>
    <recommendedName>
        <fullName evidence="4">CCR4-NOT transcription complex subunit 11</fullName>
    </recommendedName>
</protein>
<evidence type="ECO:0000256" key="1">
    <source>
        <dbReference type="ARBA" id="ARBA00004123"/>
    </source>
</evidence>
<dbReference type="EMBL" id="JAIFRP010000007">
    <property type="protein sequence ID" value="KAK2587164.1"/>
    <property type="molecule type" value="Genomic_DNA"/>
</dbReference>
<gene>
    <name evidence="10" type="ORF">KPH14_002917</name>
</gene>
<evidence type="ECO:0000256" key="9">
    <source>
        <dbReference type="ARBA" id="ARBA00023242"/>
    </source>
</evidence>
<dbReference type="PANTHER" id="PTHR15975:SF0">
    <property type="entry name" value="CCR4-NOT TRANSCRIPTION COMPLEX SUBUNIT 11"/>
    <property type="match status" value="1"/>
</dbReference>
<evidence type="ECO:0000313" key="11">
    <source>
        <dbReference type="Proteomes" id="UP001258017"/>
    </source>
</evidence>
<dbReference type="GO" id="GO:0005634">
    <property type="term" value="C:nucleus"/>
    <property type="evidence" value="ECO:0007669"/>
    <property type="project" value="UniProtKB-SubCell"/>
</dbReference>
<dbReference type="GO" id="GO:0031047">
    <property type="term" value="P:regulatory ncRNA-mediated gene silencing"/>
    <property type="evidence" value="ECO:0007669"/>
    <property type="project" value="UniProtKB-KW"/>
</dbReference>
<evidence type="ECO:0000256" key="6">
    <source>
        <dbReference type="ARBA" id="ARBA00023015"/>
    </source>
</evidence>
<dbReference type="AlphaFoldDB" id="A0AAD9VUE4"/>
<keyword evidence="8" id="KW-0804">Transcription</keyword>